<sequence length="192" mass="20258">MDNGVSAAVTAMEQAVRRLDAALGKRAAAFRSLSDQHGATAAELRALREELQAARDEAASLRERADLVDALREELAQIQNERGEGDMQPVAAGAGDTARHMQLEQAVAARDAEIAALKDERDTLQQRLAAAGSAAMPATVQAADVTTLKAELTAARAAQAEMQAFQSGIAARLEATMARLRQALDAEVAGQR</sequence>
<accession>A0ABV7VBM9</accession>
<dbReference type="EMBL" id="JBHRYJ010000001">
    <property type="protein sequence ID" value="MFC3674575.1"/>
    <property type="molecule type" value="Genomic_DNA"/>
</dbReference>
<reference evidence="3" key="1">
    <citation type="journal article" date="2019" name="Int. J. Syst. Evol. Microbiol.">
        <title>The Global Catalogue of Microorganisms (GCM) 10K type strain sequencing project: providing services to taxonomists for standard genome sequencing and annotation.</title>
        <authorList>
            <consortium name="The Broad Institute Genomics Platform"/>
            <consortium name="The Broad Institute Genome Sequencing Center for Infectious Disease"/>
            <person name="Wu L."/>
            <person name="Ma J."/>
        </authorList>
    </citation>
    <scope>NUCLEOTIDE SEQUENCE [LARGE SCALE GENOMIC DNA]</scope>
    <source>
        <strain evidence="3">KCTC 42182</strain>
    </source>
</reference>
<proteinExistence type="predicted"/>
<protein>
    <submittedName>
        <fullName evidence="2">Uncharacterized protein</fullName>
    </submittedName>
</protein>
<name>A0ABV7VBM9_9PROT</name>
<keyword evidence="1" id="KW-0175">Coiled coil</keyword>
<keyword evidence="3" id="KW-1185">Reference proteome</keyword>
<evidence type="ECO:0000313" key="2">
    <source>
        <dbReference type="EMBL" id="MFC3674575.1"/>
    </source>
</evidence>
<dbReference type="RefSeq" id="WP_379721798.1">
    <property type="nucleotide sequence ID" value="NZ_JBHRYJ010000001.1"/>
</dbReference>
<evidence type="ECO:0000313" key="3">
    <source>
        <dbReference type="Proteomes" id="UP001595711"/>
    </source>
</evidence>
<feature type="coiled-coil region" evidence="1">
    <location>
        <begin position="37"/>
        <end position="134"/>
    </location>
</feature>
<gene>
    <name evidence="2" type="ORF">ACFOOQ_03410</name>
</gene>
<evidence type="ECO:0000256" key="1">
    <source>
        <dbReference type="SAM" id="Coils"/>
    </source>
</evidence>
<dbReference type="Proteomes" id="UP001595711">
    <property type="component" value="Unassembled WGS sequence"/>
</dbReference>
<organism evidence="2 3">
    <name type="scientific">Ferrovibrio xuzhouensis</name>
    <dbReference type="NCBI Taxonomy" id="1576914"/>
    <lineage>
        <taxon>Bacteria</taxon>
        <taxon>Pseudomonadati</taxon>
        <taxon>Pseudomonadota</taxon>
        <taxon>Alphaproteobacteria</taxon>
        <taxon>Rhodospirillales</taxon>
        <taxon>Rhodospirillaceae</taxon>
        <taxon>Ferrovibrio</taxon>
    </lineage>
</organism>
<comment type="caution">
    <text evidence="2">The sequence shown here is derived from an EMBL/GenBank/DDBJ whole genome shotgun (WGS) entry which is preliminary data.</text>
</comment>